<evidence type="ECO:0000256" key="1">
    <source>
        <dbReference type="ARBA" id="ARBA00023172"/>
    </source>
</evidence>
<feature type="domain" description="Tyr recombinase" evidence="3">
    <location>
        <begin position="86"/>
        <end position="278"/>
    </location>
</feature>
<proteinExistence type="predicted"/>
<accession>A0A059XUA1</accession>
<evidence type="ECO:0000313" key="4">
    <source>
        <dbReference type="EMBL" id="AIA30413.1"/>
    </source>
</evidence>
<dbReference type="GO" id="GO:0003677">
    <property type="term" value="F:DNA binding"/>
    <property type="evidence" value="ECO:0007669"/>
    <property type="project" value="InterPro"/>
</dbReference>
<feature type="region of interest" description="Disordered" evidence="2">
    <location>
        <begin position="245"/>
        <end position="302"/>
    </location>
</feature>
<dbReference type="HOGENOM" id="CLU_072754_0_0_0"/>
<reference evidence="4 5" key="2">
    <citation type="journal article" date="2015" name="Biomed. Res. Int.">
        <title>Effects of Arsenite Resistance on the Growth and Functional Gene Expression of Leptospirillum ferriphilum and Acidithiobacillus thiooxidans in Pure Culture and Coculture.</title>
        <authorList>
            <person name="Jiang H."/>
            <person name="Liang Y."/>
            <person name="Yin H."/>
            <person name="Xiao Y."/>
            <person name="Guo X."/>
            <person name="Xu Y."/>
            <person name="Hu Q."/>
            <person name="Liu H."/>
            <person name="Liu X."/>
        </authorList>
    </citation>
    <scope>NUCLEOTIDE SEQUENCE [LARGE SCALE GENOMIC DNA]</scope>
    <source>
        <strain evidence="4 5">YSK</strain>
    </source>
</reference>
<evidence type="ECO:0000313" key="5">
    <source>
        <dbReference type="Proteomes" id="UP000027059"/>
    </source>
</evidence>
<dbReference type="InterPro" id="IPR002104">
    <property type="entry name" value="Integrase_catalytic"/>
</dbReference>
<dbReference type="EMBL" id="CP007243">
    <property type="protein sequence ID" value="AIA30413.1"/>
    <property type="molecule type" value="Genomic_DNA"/>
</dbReference>
<evidence type="ECO:0000256" key="2">
    <source>
        <dbReference type="SAM" id="MobiDB-lite"/>
    </source>
</evidence>
<dbReference type="Proteomes" id="UP000027059">
    <property type="component" value="Chromosome"/>
</dbReference>
<dbReference type="SUPFAM" id="SSF56349">
    <property type="entry name" value="DNA breaking-rejoining enzymes"/>
    <property type="match status" value="1"/>
</dbReference>
<dbReference type="GO" id="GO:0006310">
    <property type="term" value="P:DNA recombination"/>
    <property type="evidence" value="ECO:0007669"/>
    <property type="project" value="UniProtKB-KW"/>
</dbReference>
<dbReference type="InterPro" id="IPR011010">
    <property type="entry name" value="DNA_brk_join_enz"/>
</dbReference>
<dbReference type="OrthoDB" id="8883268at2"/>
<name>A0A059XUA1_9BACT</name>
<dbReference type="Gene3D" id="1.10.443.10">
    <property type="entry name" value="Intergrase catalytic core"/>
    <property type="match status" value="1"/>
</dbReference>
<sequence length="302" mass="33837">MRTPETESRYLKRGMNLLRRYERETGNRDPGGLRDWLIGLKPGILKTTWRQYKQGAIKVLQDLGKEDLADLLAREGSSGCCAGRLKLRRGLPDRDLEKLQKAAFGPGSWMALAWLVAGRATGLRPSEWKNARLEDRADGPVLIVENAKHTNGRGNGPVRHLHFRDLLLRVQADDPEASDIWSALKCHLYNVAEAKKKGRDGFEKYKEACRMALYRMSLRAGCKGVNLYTSRHQFAADAKKAGLSKQETASMMGHASDETATSHYGRRIQGRRGTPVPDPDPDEVATVRRARTRHDPGLFPSP</sequence>
<organism evidence="4 5">
    <name type="scientific">Leptospirillum ferriphilum YSK</name>
    <dbReference type="NCBI Taxonomy" id="1441628"/>
    <lineage>
        <taxon>Bacteria</taxon>
        <taxon>Pseudomonadati</taxon>
        <taxon>Nitrospirota</taxon>
        <taxon>Nitrospiria</taxon>
        <taxon>Nitrospirales</taxon>
        <taxon>Nitrospiraceae</taxon>
        <taxon>Leptospirillum</taxon>
    </lineage>
</organism>
<gene>
    <name evidence="4" type="ORF">Y981_05430</name>
</gene>
<dbReference type="PROSITE" id="PS51898">
    <property type="entry name" value="TYR_RECOMBINASE"/>
    <property type="match status" value="1"/>
</dbReference>
<dbReference type="GO" id="GO:0015074">
    <property type="term" value="P:DNA integration"/>
    <property type="evidence" value="ECO:0007669"/>
    <property type="project" value="InterPro"/>
</dbReference>
<dbReference type="InterPro" id="IPR013762">
    <property type="entry name" value="Integrase-like_cat_sf"/>
</dbReference>
<dbReference type="AlphaFoldDB" id="A0A059XUA1"/>
<dbReference type="RefSeq" id="WP_051613793.1">
    <property type="nucleotide sequence ID" value="NZ_CP007243.1"/>
</dbReference>
<keyword evidence="5" id="KW-1185">Reference proteome</keyword>
<dbReference type="KEGG" id="lfp:Y981_05430"/>
<keyword evidence="1" id="KW-0233">DNA recombination</keyword>
<protein>
    <recommendedName>
        <fullName evidence="3">Tyr recombinase domain-containing protein</fullName>
    </recommendedName>
</protein>
<reference evidence="5" key="1">
    <citation type="submission" date="2014-02" db="EMBL/GenBank/DDBJ databases">
        <title>Complete genome sequence and comparative genomic analysis of the nitrogen-fixing bacterium Leptospirillum ferriphilum YSK.</title>
        <authorList>
            <person name="Guo X."/>
            <person name="Yin H."/>
            <person name="Liang Y."/>
            <person name="Hu Q."/>
            <person name="Ma L."/>
            <person name="Xiao Y."/>
            <person name="Zhang X."/>
            <person name="Qiu G."/>
            <person name="Liu X."/>
        </authorList>
    </citation>
    <scope>NUCLEOTIDE SEQUENCE [LARGE SCALE GENOMIC DNA]</scope>
    <source>
        <strain evidence="5">YSK</strain>
    </source>
</reference>
<evidence type="ECO:0000259" key="3">
    <source>
        <dbReference type="PROSITE" id="PS51898"/>
    </source>
</evidence>